<dbReference type="FunFam" id="2.40.128.330:FF:000001">
    <property type="entry name" value="Magnesium transporter MRS2-1"/>
    <property type="match status" value="1"/>
</dbReference>
<dbReference type="CDD" id="cd12823">
    <property type="entry name" value="Mrs2_Mfm1p-like"/>
    <property type="match status" value="1"/>
</dbReference>
<dbReference type="Gramene" id="C.cajan_04519.t">
    <property type="protein sequence ID" value="C.cajan_04519.t"/>
    <property type="gene ID" value="C.cajan_04519"/>
</dbReference>
<evidence type="ECO:0000313" key="5">
    <source>
        <dbReference type="Proteomes" id="UP000075243"/>
    </source>
</evidence>
<proteinExistence type="inferred from homology"/>
<dbReference type="Proteomes" id="UP000075243">
    <property type="component" value="Chromosome 11"/>
</dbReference>
<evidence type="ECO:0000256" key="1">
    <source>
        <dbReference type="ARBA" id="ARBA00007535"/>
    </source>
</evidence>
<accession>A0A151SU82</accession>
<dbReference type="GO" id="GO:0015095">
    <property type="term" value="F:magnesium ion transmembrane transporter activity"/>
    <property type="evidence" value="ECO:0007669"/>
    <property type="project" value="UniProtKB-ARBA"/>
</dbReference>
<feature type="transmembrane region" description="Helical" evidence="2">
    <location>
        <begin position="350"/>
        <end position="373"/>
    </location>
</feature>
<name>A0A151SU82_CAJCA</name>
<keyword evidence="2" id="KW-0472">Membrane</keyword>
<comment type="similarity">
    <text evidence="1 2">Belongs to the CorA metal ion transporter (MIT) (TC 1.A.35.5) family.</text>
</comment>
<dbReference type="Gene3D" id="1.20.58.340">
    <property type="entry name" value="Magnesium transport protein CorA, transmembrane region"/>
    <property type="match status" value="1"/>
</dbReference>
<feature type="transmembrane region" description="Helical" evidence="2">
    <location>
        <begin position="385"/>
        <end position="407"/>
    </location>
</feature>
<organism evidence="4 5">
    <name type="scientific">Cajanus cajan</name>
    <name type="common">Pigeon pea</name>
    <name type="synonym">Cajanus indicus</name>
    <dbReference type="NCBI Taxonomy" id="3821"/>
    <lineage>
        <taxon>Eukaryota</taxon>
        <taxon>Viridiplantae</taxon>
        <taxon>Streptophyta</taxon>
        <taxon>Embryophyta</taxon>
        <taxon>Tracheophyta</taxon>
        <taxon>Spermatophyta</taxon>
        <taxon>Magnoliopsida</taxon>
        <taxon>eudicotyledons</taxon>
        <taxon>Gunneridae</taxon>
        <taxon>Pentapetalae</taxon>
        <taxon>rosids</taxon>
        <taxon>fabids</taxon>
        <taxon>Fabales</taxon>
        <taxon>Fabaceae</taxon>
        <taxon>Papilionoideae</taxon>
        <taxon>50 kb inversion clade</taxon>
        <taxon>NPAAA clade</taxon>
        <taxon>indigoferoid/millettioid clade</taxon>
        <taxon>Phaseoleae</taxon>
        <taxon>Cajanus</taxon>
    </lineage>
</organism>
<sequence length="415" mass="46184">MKRKGAAGLTGVRNWMVVTETGQRRLECVGKHSIMRRTGLPARDLRVLDPMLSHPSSIMGRERAIVLNLEHVKGIITASEVLMINSSNPLFLHFLQHLLSRLSHQTPSPMSNDMDSEAKPREMGSATLRGGEDSQNGLPVGVSEESDAVQARVDSPNPKINAEMLTGTLAPKQLPFEFLALETCIESACRCLESETSTLEDEAYPALDELTSQLSTLNLERVRQIKSRLVALSGRVQKVADELEHLLDDDNDMAEMYLTQKLQASLQEEFSSECEDGDQSSNESNSEKFDKFSGLKPDVEELEMLLEAYFAQTNGILQRLSSLSEYVDNTEDYINIMLDDKQNQLLQASIIFNTLNMILSAGIVVVGLFGMNIQNKLFDGEPRQFWATTGGTFGGCVLMFLVCFGWGKKKYFLSQ</sequence>
<feature type="region of interest" description="Disordered" evidence="3">
    <location>
        <begin position="105"/>
        <end position="138"/>
    </location>
</feature>
<gene>
    <name evidence="4" type="ORF">KK1_004634</name>
</gene>
<keyword evidence="5" id="KW-1185">Reference proteome</keyword>
<dbReference type="Gene3D" id="2.40.128.330">
    <property type="match status" value="1"/>
</dbReference>
<comment type="function">
    <text evidence="2">Magnesium transporter that may mediate the influx of magnesium.</text>
</comment>
<reference evidence="4 5" key="1">
    <citation type="journal article" date="2012" name="Nat. Biotechnol.">
        <title>Draft genome sequence of pigeonpea (Cajanus cajan), an orphan legume crop of resource-poor farmers.</title>
        <authorList>
            <person name="Varshney R.K."/>
            <person name="Chen W."/>
            <person name="Li Y."/>
            <person name="Bharti A.K."/>
            <person name="Saxena R.K."/>
            <person name="Schlueter J.A."/>
            <person name="Donoghue M.T."/>
            <person name="Azam S."/>
            <person name="Fan G."/>
            <person name="Whaley A.M."/>
            <person name="Farmer A.D."/>
            <person name="Sheridan J."/>
            <person name="Iwata A."/>
            <person name="Tuteja R."/>
            <person name="Penmetsa R.V."/>
            <person name="Wu W."/>
            <person name="Upadhyaya H.D."/>
            <person name="Yang S.P."/>
            <person name="Shah T."/>
            <person name="Saxena K.B."/>
            <person name="Michael T."/>
            <person name="McCombie W.R."/>
            <person name="Yang B."/>
            <person name="Zhang G."/>
            <person name="Yang H."/>
            <person name="Wang J."/>
            <person name="Spillane C."/>
            <person name="Cook D.R."/>
            <person name="May G.D."/>
            <person name="Xu X."/>
            <person name="Jackson S.A."/>
        </authorList>
    </citation>
    <scope>NUCLEOTIDE SEQUENCE [LARGE SCALE GENOMIC DNA]</scope>
    <source>
        <strain evidence="5">cv. Asha</strain>
    </source>
</reference>
<protein>
    <recommendedName>
        <fullName evidence="2">Magnesium transporter</fullName>
    </recommendedName>
</protein>
<dbReference type="FunFam" id="1.20.58.340:FF:000023">
    <property type="entry name" value="Magnesium transporter MRS2-E"/>
    <property type="match status" value="1"/>
</dbReference>
<dbReference type="GO" id="GO:0016020">
    <property type="term" value="C:membrane"/>
    <property type="evidence" value="ECO:0007669"/>
    <property type="project" value="UniProtKB-SubCell"/>
</dbReference>
<keyword evidence="2" id="KW-0812">Transmembrane</keyword>
<feature type="region of interest" description="Disordered" evidence="3">
    <location>
        <begin position="269"/>
        <end position="290"/>
    </location>
</feature>
<keyword evidence="2" id="KW-0460">Magnesium</keyword>
<evidence type="ECO:0000313" key="4">
    <source>
        <dbReference type="EMBL" id="KYP58331.1"/>
    </source>
</evidence>
<dbReference type="InterPro" id="IPR039204">
    <property type="entry name" value="MRS2-like"/>
</dbReference>
<keyword evidence="2" id="KW-0406">Ion transport</keyword>
<evidence type="ECO:0000256" key="2">
    <source>
        <dbReference type="RuleBase" id="RU366041"/>
    </source>
</evidence>
<dbReference type="EMBL" id="CM003613">
    <property type="protein sequence ID" value="KYP58331.1"/>
    <property type="molecule type" value="Genomic_DNA"/>
</dbReference>
<dbReference type="PANTHER" id="PTHR13890:SF29">
    <property type="entry name" value="MAGNESIUM TRANSPORTER MRS2-F"/>
    <property type="match status" value="1"/>
</dbReference>
<comment type="subcellular location">
    <subcellularLocation>
        <location evidence="2">Membrane</location>
        <topology evidence="2">Multi-pass membrane protein</topology>
    </subcellularLocation>
</comment>
<keyword evidence="2" id="KW-1133">Transmembrane helix</keyword>
<dbReference type="AlphaFoldDB" id="A0A151SU82"/>
<dbReference type="Pfam" id="PF22099">
    <property type="entry name" value="MRS2-like"/>
    <property type="match status" value="2"/>
</dbReference>
<dbReference type="OMA" id="SISWWAN"/>
<keyword evidence="2" id="KW-0813">Transport</keyword>
<evidence type="ECO:0000256" key="3">
    <source>
        <dbReference type="SAM" id="MobiDB-lite"/>
    </source>
</evidence>
<dbReference type="PANTHER" id="PTHR13890">
    <property type="entry name" value="RNA SPLICING PROTEIN MRS2, MITOCHONDRIAL"/>
    <property type="match status" value="1"/>
</dbReference>